<keyword evidence="1" id="KW-0812">Transmembrane</keyword>
<dbReference type="AlphaFoldDB" id="A0AAD4ESM2"/>
<evidence type="ECO:0000256" key="1">
    <source>
        <dbReference type="SAM" id="Phobius"/>
    </source>
</evidence>
<keyword evidence="1" id="KW-0472">Membrane</keyword>
<name>A0AAD4ESM2_9PEZI</name>
<protein>
    <submittedName>
        <fullName evidence="2">Uncharacterized protein</fullName>
    </submittedName>
</protein>
<accession>A0AAD4ESM2</accession>
<reference evidence="2" key="1">
    <citation type="submission" date="2023-02" db="EMBL/GenBank/DDBJ databases">
        <authorList>
            <person name="Palmer J.M."/>
        </authorList>
    </citation>
    <scope>NUCLEOTIDE SEQUENCE</scope>
    <source>
        <strain evidence="2">FW57</strain>
    </source>
</reference>
<organism evidence="2 3">
    <name type="scientific">Staphylotrichum longicolle</name>
    <dbReference type="NCBI Taxonomy" id="669026"/>
    <lineage>
        <taxon>Eukaryota</taxon>
        <taxon>Fungi</taxon>
        <taxon>Dikarya</taxon>
        <taxon>Ascomycota</taxon>
        <taxon>Pezizomycotina</taxon>
        <taxon>Sordariomycetes</taxon>
        <taxon>Sordariomycetidae</taxon>
        <taxon>Sordariales</taxon>
        <taxon>Chaetomiaceae</taxon>
        <taxon>Staphylotrichum</taxon>
    </lineage>
</organism>
<comment type="caution">
    <text evidence="2">The sequence shown here is derived from an EMBL/GenBank/DDBJ whole genome shotgun (WGS) entry which is preliminary data.</text>
</comment>
<proteinExistence type="predicted"/>
<gene>
    <name evidence="2" type="ORF">NEMBOFW57_009175</name>
</gene>
<feature type="transmembrane region" description="Helical" evidence="1">
    <location>
        <begin position="33"/>
        <end position="60"/>
    </location>
</feature>
<keyword evidence="3" id="KW-1185">Reference proteome</keyword>
<sequence>MGLPYSKQINNAFDQVTPLVAYGFRVLETSRDIAILVALIQVLTCLLLGAILLALFALLITVNPDLEPERKAIVTPTMKWFASWVRDPQDRKWLEFVLFVVLGGVMLGAWAGCSIMKDSGFLGQGQRTDDEVVDEALQGGSS</sequence>
<dbReference type="Proteomes" id="UP001197093">
    <property type="component" value="Unassembled WGS sequence"/>
</dbReference>
<keyword evidence="1" id="KW-1133">Transmembrane helix</keyword>
<feature type="transmembrane region" description="Helical" evidence="1">
    <location>
        <begin position="93"/>
        <end position="113"/>
    </location>
</feature>
<evidence type="ECO:0000313" key="2">
    <source>
        <dbReference type="EMBL" id="KAG7286857.1"/>
    </source>
</evidence>
<evidence type="ECO:0000313" key="3">
    <source>
        <dbReference type="Proteomes" id="UP001197093"/>
    </source>
</evidence>
<dbReference type="EMBL" id="JAHCVI010000004">
    <property type="protein sequence ID" value="KAG7286857.1"/>
    <property type="molecule type" value="Genomic_DNA"/>
</dbReference>